<dbReference type="PIRSF" id="PIRSF019549">
    <property type="entry name" value="Peptidase_A25"/>
    <property type="match status" value="1"/>
</dbReference>
<accession>A0ABR8XG20</accession>
<organism evidence="5 6">
    <name type="scientific">Ureibacillus galli</name>
    <dbReference type="NCBI Taxonomy" id="2762222"/>
    <lineage>
        <taxon>Bacteria</taxon>
        <taxon>Bacillati</taxon>
        <taxon>Bacillota</taxon>
        <taxon>Bacilli</taxon>
        <taxon>Bacillales</taxon>
        <taxon>Caryophanaceae</taxon>
        <taxon>Ureibacillus</taxon>
    </lineage>
</organism>
<keyword evidence="2 4" id="KW-0378">Hydrolase</keyword>
<proteinExistence type="inferred from homology"/>
<keyword evidence="3 4" id="KW-0865">Zymogen</keyword>
<comment type="similarity">
    <text evidence="4">Belongs to the peptidase A25 family.</text>
</comment>
<reference evidence="5 6" key="1">
    <citation type="submission" date="2020-08" db="EMBL/GenBank/DDBJ databases">
        <title>A Genomic Blueprint of the Chicken Gut Microbiome.</title>
        <authorList>
            <person name="Gilroy R."/>
            <person name="Ravi A."/>
            <person name="Getino M."/>
            <person name="Pursley I."/>
            <person name="Horton D.L."/>
            <person name="Alikhan N.-F."/>
            <person name="Baker D."/>
            <person name="Gharbi K."/>
            <person name="Hall N."/>
            <person name="Watson M."/>
            <person name="Adriaenssens E.M."/>
            <person name="Foster-Nyarko E."/>
            <person name="Jarju S."/>
            <person name="Secka A."/>
            <person name="Antonio M."/>
            <person name="Oren A."/>
            <person name="Chaudhuri R."/>
            <person name="La Ragione R.M."/>
            <person name="Hildebrand F."/>
            <person name="Pallen M.J."/>
        </authorList>
    </citation>
    <scope>NUCLEOTIDE SEQUENCE [LARGE SCALE GENOMIC DNA]</scope>
    <source>
        <strain evidence="5 6">Re31</strain>
    </source>
</reference>
<comment type="subunit">
    <text evidence="4">Homotetramer.</text>
</comment>
<keyword evidence="6" id="KW-1185">Reference proteome</keyword>
<dbReference type="SUPFAM" id="SSF53163">
    <property type="entry name" value="HybD-like"/>
    <property type="match status" value="1"/>
</dbReference>
<dbReference type="NCBIfam" id="TIGR01441">
    <property type="entry name" value="GPR"/>
    <property type="match status" value="1"/>
</dbReference>
<evidence type="ECO:0000256" key="1">
    <source>
        <dbReference type="ARBA" id="ARBA00022670"/>
    </source>
</evidence>
<comment type="function">
    <text evidence="4">Initiates the rapid degradation of small, acid-soluble proteins during spore germination.</text>
</comment>
<comment type="caution">
    <text evidence="5">The sequence shown here is derived from an EMBL/GenBank/DDBJ whole genome shotgun (WGS) entry which is preliminary data.</text>
</comment>
<name>A0ABR8XG20_9BACL</name>
<evidence type="ECO:0000256" key="4">
    <source>
        <dbReference type="HAMAP-Rule" id="MF_00626"/>
    </source>
</evidence>
<comment type="catalytic activity">
    <reaction evidence="4">
        <text>Endopeptidase action with P4 Glu or Asp, P1 preferably Glu &gt; Asp, P1' hydrophobic and P2' Ala.</text>
        <dbReference type="EC" id="3.4.24.78"/>
    </reaction>
</comment>
<evidence type="ECO:0000313" key="6">
    <source>
        <dbReference type="Proteomes" id="UP000640930"/>
    </source>
</evidence>
<dbReference type="EC" id="3.4.24.78" evidence="4"/>
<dbReference type="RefSeq" id="WP_191708613.1">
    <property type="nucleotide sequence ID" value="NZ_JACSQA010000033.1"/>
</dbReference>
<evidence type="ECO:0000256" key="2">
    <source>
        <dbReference type="ARBA" id="ARBA00022801"/>
    </source>
</evidence>
<dbReference type="Pfam" id="PF03418">
    <property type="entry name" value="Peptidase_A25"/>
    <property type="match status" value="1"/>
</dbReference>
<comment type="PTM">
    <text evidence="4">Autoproteolytically processed. The inactive tetrameric zymogen termed p46 autoprocesses to a smaller form termed p41, which is active only during spore germination.</text>
</comment>
<sequence length="342" mass="37805">MIEVNWSRTDLIDESQEVVEHQTKNQKEKIADSSGVSIDEFNEGRVKVTKVLVDKNGEEQIGKKEGKYITLSVPTLTVDDNNGFEQLEKAFTKYLDDIHKDIKLTKDSKVLVIGLGNKTITPDAVGPFAIDAMQNEQSENPSDHFVMYAPGVTGQTGFETSDFILALTEKIKPSLVLVIDALATRGSSRLCKTIQITNTGIHPGSGVGNQRTEVSKEVMGVPVTAIGVPTVVDATVIIADAIDSVFRSIAAKIEERGKPSGKLSVTSWTPESNSRVDLSLIKPIFGEWSTWSTNDRLQLFEEAFASHPERLIVTPKEVDVWITKYSILISKCLFNWMEHKIK</sequence>
<protein>
    <recommendedName>
        <fullName evidence="4">Germination protease</fullName>
        <ecNumber evidence="4">3.4.24.78</ecNumber>
    </recommendedName>
    <alternativeName>
        <fullName evidence="4">GPR endopeptidase</fullName>
    </alternativeName>
    <alternativeName>
        <fullName evidence="4">Germination proteinase</fullName>
    </alternativeName>
    <alternativeName>
        <fullName evidence="4">Spore protease</fullName>
    </alternativeName>
</protein>
<feature type="chain" id="PRO_5044941804" description="Germination protease" evidence="4">
    <location>
        <begin position="11"/>
        <end position="342"/>
    </location>
</feature>
<keyword evidence="1 4" id="KW-0645">Protease</keyword>
<dbReference type="GO" id="GO:0016787">
    <property type="term" value="F:hydrolase activity"/>
    <property type="evidence" value="ECO:0007669"/>
    <property type="project" value="UniProtKB-KW"/>
</dbReference>
<dbReference type="Proteomes" id="UP000640930">
    <property type="component" value="Unassembled WGS sequence"/>
</dbReference>
<gene>
    <name evidence="4 5" type="primary">gpr</name>
    <name evidence="5" type="ORF">H9636_16235</name>
</gene>
<evidence type="ECO:0000313" key="5">
    <source>
        <dbReference type="EMBL" id="MBD8028197.1"/>
    </source>
</evidence>
<evidence type="ECO:0000256" key="3">
    <source>
        <dbReference type="ARBA" id="ARBA00023145"/>
    </source>
</evidence>
<dbReference type="EMBL" id="JACSQA010000033">
    <property type="protein sequence ID" value="MBD8028197.1"/>
    <property type="molecule type" value="Genomic_DNA"/>
</dbReference>
<dbReference type="Gene3D" id="3.40.50.1450">
    <property type="entry name" value="HybD-like"/>
    <property type="match status" value="1"/>
</dbReference>
<dbReference type="HAMAP" id="MF_00626">
    <property type="entry name" value="Germination_prot"/>
    <property type="match status" value="1"/>
</dbReference>
<feature type="propeptide" id="PRO_5044941805" evidence="4">
    <location>
        <begin position="1"/>
        <end position="10"/>
    </location>
</feature>
<dbReference type="InterPro" id="IPR005080">
    <property type="entry name" value="Peptidase_A25"/>
</dbReference>
<dbReference type="InterPro" id="IPR023430">
    <property type="entry name" value="Pept_HybD-like_dom_sf"/>
</dbReference>